<protein>
    <recommendedName>
        <fullName evidence="7">3-methyl-2-oxobutanoate hydroxymethyltransferase</fullName>
        <ecNumber evidence="7">2.1.2.11</ecNumber>
    </recommendedName>
    <alternativeName>
        <fullName evidence="7">Ketopantoate hydroxymethyltransferase</fullName>
        <shortName evidence="7">KPHMT</shortName>
    </alternativeName>
</protein>
<evidence type="ECO:0000256" key="1">
    <source>
        <dbReference type="ARBA" id="ARBA00005033"/>
    </source>
</evidence>
<dbReference type="GO" id="GO:0015940">
    <property type="term" value="P:pantothenate biosynthetic process"/>
    <property type="evidence" value="ECO:0007669"/>
    <property type="project" value="UniProtKB-UniRule"/>
</dbReference>
<dbReference type="CDD" id="cd06557">
    <property type="entry name" value="KPHMT-like"/>
    <property type="match status" value="1"/>
</dbReference>
<dbReference type="GO" id="GO:0000287">
    <property type="term" value="F:magnesium ion binding"/>
    <property type="evidence" value="ECO:0007669"/>
    <property type="project" value="TreeGrafter"/>
</dbReference>
<dbReference type="FunFam" id="3.20.20.60:FF:000003">
    <property type="entry name" value="3-methyl-2-oxobutanoate hydroxymethyltransferase"/>
    <property type="match status" value="1"/>
</dbReference>
<gene>
    <name evidence="7 10" type="primary">panB</name>
    <name evidence="10" type="ORF">K8I29_02200</name>
</gene>
<comment type="caution">
    <text evidence="7">Lacks conserved residue(s) required for the propagation of feature annotation.</text>
</comment>
<dbReference type="PANTHER" id="PTHR20881:SF0">
    <property type="entry name" value="3-METHYL-2-OXOBUTANOATE HYDROXYMETHYLTRANSFERASE"/>
    <property type="match status" value="1"/>
</dbReference>
<comment type="function">
    <text evidence="6 7">Catalyzes the reversible reaction in which hydroxymethyl group from 5,10-methylenetetrahydrofolate is transferred onto alpha-ketoisovalerate to form ketopantoate.</text>
</comment>
<proteinExistence type="inferred from homology"/>
<dbReference type="PANTHER" id="PTHR20881">
    <property type="entry name" value="3-METHYL-2-OXOBUTANOATE HYDROXYMETHYLTRANSFERASE"/>
    <property type="match status" value="1"/>
</dbReference>
<comment type="caution">
    <text evidence="10">The sequence shown here is derived from an EMBL/GenBank/DDBJ whole genome shotgun (WGS) entry which is preliminary data.</text>
</comment>
<comment type="cofactor">
    <cofactor evidence="7 9">
        <name>Mg(2+)</name>
        <dbReference type="ChEBI" id="CHEBI:18420"/>
    </cofactor>
    <text evidence="7 9">Binds 1 Mg(2+) ion per subunit.</text>
</comment>
<keyword evidence="4 7" id="KW-0566">Pantothenate biosynthesis</keyword>
<evidence type="ECO:0000313" key="10">
    <source>
        <dbReference type="EMBL" id="MBZ0155010.1"/>
    </source>
</evidence>
<reference evidence="10" key="2">
    <citation type="submission" date="2021-08" db="EMBL/GenBank/DDBJ databases">
        <authorList>
            <person name="Dalcin Martins P."/>
        </authorList>
    </citation>
    <scope>NUCLEOTIDE SEQUENCE</scope>
    <source>
        <strain evidence="10">MAG_39</strain>
    </source>
</reference>
<comment type="similarity">
    <text evidence="2 7">Belongs to the PanB family.</text>
</comment>
<evidence type="ECO:0000256" key="5">
    <source>
        <dbReference type="ARBA" id="ARBA00022679"/>
    </source>
</evidence>
<evidence type="ECO:0000256" key="2">
    <source>
        <dbReference type="ARBA" id="ARBA00008676"/>
    </source>
</evidence>
<name>A0A953M0C6_9BACT</name>
<dbReference type="InterPro" id="IPR015813">
    <property type="entry name" value="Pyrv/PenolPyrv_kinase-like_dom"/>
</dbReference>
<feature type="binding site" evidence="7 9">
    <location>
        <position position="117"/>
    </location>
    <ligand>
        <name>Mg(2+)</name>
        <dbReference type="ChEBI" id="CHEBI:18420"/>
    </ligand>
</feature>
<evidence type="ECO:0000256" key="8">
    <source>
        <dbReference type="PIRSR" id="PIRSR000388-1"/>
    </source>
</evidence>
<dbReference type="GO" id="GO:0005737">
    <property type="term" value="C:cytoplasm"/>
    <property type="evidence" value="ECO:0007669"/>
    <property type="project" value="UniProtKB-SubCell"/>
</dbReference>
<feature type="binding site" evidence="7">
    <location>
        <begin position="47"/>
        <end position="48"/>
    </location>
    <ligand>
        <name>3-methyl-2-oxobutanoate</name>
        <dbReference type="ChEBI" id="CHEBI:11851"/>
    </ligand>
</feature>
<evidence type="ECO:0000313" key="11">
    <source>
        <dbReference type="Proteomes" id="UP000705867"/>
    </source>
</evidence>
<keyword evidence="7" id="KW-0963">Cytoplasm</keyword>
<sequence>MEKNKVSVSSLTAKKKKGEQISMLTAYDYPFARIIDQAGIDIIFVSDALGMTGLGYKNTLPVTMEEMIHHTKAVANAVERAFILSCMPFMDYNTEEDARRNARRFIKEGGADGVEIEGGPEVVKIARAIVESGIPTMVHIGLTRQFVSRYGKFAVMGKTAEEASDLIDLAMECEKAGAFALSVECLPPSVAGIITETLKIPVIGIGAGLHCDGQALVTQDMIGLYEHFVPKFVKKYVNLWAETTKAVKAFKDEVEAFKFPAPEHTFTIAEEQLMRLKNIQRSKKWVIPER</sequence>
<dbReference type="InterPro" id="IPR003700">
    <property type="entry name" value="Pantoate_hydroxy_MeTrfase"/>
</dbReference>
<feature type="binding site" evidence="7 9">
    <location>
        <position position="47"/>
    </location>
    <ligand>
        <name>Mg(2+)</name>
        <dbReference type="ChEBI" id="CHEBI:18420"/>
    </ligand>
</feature>
<dbReference type="Proteomes" id="UP000705867">
    <property type="component" value="Unassembled WGS sequence"/>
</dbReference>
<keyword evidence="7 9" id="KW-0479">Metal-binding</keyword>
<dbReference type="EC" id="2.1.2.11" evidence="7"/>
<dbReference type="GO" id="GO:0003864">
    <property type="term" value="F:3-methyl-2-oxobutanoate hydroxymethyltransferase activity"/>
    <property type="evidence" value="ECO:0007669"/>
    <property type="project" value="UniProtKB-UniRule"/>
</dbReference>
<keyword evidence="7 9" id="KW-0460">Magnesium</keyword>
<dbReference type="PIRSF" id="PIRSF000388">
    <property type="entry name" value="Pantoate_hydroxy_MeTrfase"/>
    <property type="match status" value="1"/>
</dbReference>
<dbReference type="NCBIfam" id="NF001452">
    <property type="entry name" value="PRK00311.1"/>
    <property type="match status" value="1"/>
</dbReference>
<dbReference type="Pfam" id="PF02548">
    <property type="entry name" value="Pantoate_transf"/>
    <property type="match status" value="1"/>
</dbReference>
<comment type="subunit">
    <text evidence="3 7">Homodecamer; pentamer of dimers.</text>
</comment>
<dbReference type="InterPro" id="IPR040442">
    <property type="entry name" value="Pyrv_kinase-like_dom_sf"/>
</dbReference>
<dbReference type="Gene3D" id="3.20.20.60">
    <property type="entry name" value="Phosphoenolpyruvate-binding domains"/>
    <property type="match status" value="1"/>
</dbReference>
<dbReference type="EMBL" id="JAIOIV010000017">
    <property type="protein sequence ID" value="MBZ0155010.1"/>
    <property type="molecule type" value="Genomic_DNA"/>
</dbReference>
<comment type="catalytic activity">
    <reaction evidence="7">
        <text>(6R)-5,10-methylene-5,6,7,8-tetrahydrofolate + 3-methyl-2-oxobutanoate + H2O = 2-dehydropantoate + (6S)-5,6,7,8-tetrahydrofolate</text>
        <dbReference type="Rhea" id="RHEA:11824"/>
        <dbReference type="ChEBI" id="CHEBI:11561"/>
        <dbReference type="ChEBI" id="CHEBI:11851"/>
        <dbReference type="ChEBI" id="CHEBI:15377"/>
        <dbReference type="ChEBI" id="CHEBI:15636"/>
        <dbReference type="ChEBI" id="CHEBI:57453"/>
        <dbReference type="EC" id="2.1.2.11"/>
    </reaction>
</comment>
<feature type="active site" description="Proton acceptor" evidence="7 8">
    <location>
        <position position="184"/>
    </location>
</feature>
<evidence type="ECO:0000256" key="7">
    <source>
        <dbReference type="HAMAP-Rule" id="MF_00156"/>
    </source>
</evidence>
<keyword evidence="5 7" id="KW-0808">Transferase</keyword>
<comment type="pathway">
    <text evidence="1 7">Cofactor biosynthesis; (R)-pantothenate biosynthesis; (R)-pantoate from 3-methyl-2-oxobutanoate: step 1/2.</text>
</comment>
<evidence type="ECO:0000256" key="6">
    <source>
        <dbReference type="ARBA" id="ARBA00056497"/>
    </source>
</evidence>
<evidence type="ECO:0000256" key="4">
    <source>
        <dbReference type="ARBA" id="ARBA00022655"/>
    </source>
</evidence>
<evidence type="ECO:0000256" key="9">
    <source>
        <dbReference type="PIRSR" id="PIRSR000388-3"/>
    </source>
</evidence>
<organism evidence="10 11">
    <name type="scientific">Candidatus Nitrobium versatile</name>
    <dbReference type="NCBI Taxonomy" id="2884831"/>
    <lineage>
        <taxon>Bacteria</taxon>
        <taxon>Pseudomonadati</taxon>
        <taxon>Nitrospirota</taxon>
        <taxon>Nitrospiria</taxon>
        <taxon>Nitrospirales</taxon>
        <taxon>Nitrospiraceae</taxon>
        <taxon>Candidatus Nitrobium</taxon>
    </lineage>
</organism>
<evidence type="ECO:0000256" key="3">
    <source>
        <dbReference type="ARBA" id="ARBA00011424"/>
    </source>
</evidence>
<dbReference type="SUPFAM" id="SSF51621">
    <property type="entry name" value="Phosphoenolpyruvate/pyruvate domain"/>
    <property type="match status" value="1"/>
</dbReference>
<reference evidence="10" key="1">
    <citation type="journal article" date="2021" name="bioRxiv">
        <title>Unraveling nitrogen, sulfur and carbon metabolic pathways and microbial community transcriptional responses to substrate deprivation and toxicity stresses in a bioreactor mimicking anoxic brackish coastal sediment conditions.</title>
        <authorList>
            <person name="Martins P.D."/>
            <person name="Echeveste M.J."/>
            <person name="Arshad A."/>
            <person name="Kurth J."/>
            <person name="Ouboter H."/>
            <person name="Jetten M.S.M."/>
            <person name="Welte C.U."/>
        </authorList>
    </citation>
    <scope>NUCLEOTIDE SEQUENCE</scope>
    <source>
        <strain evidence="10">MAG_39</strain>
    </source>
</reference>
<dbReference type="AlphaFoldDB" id="A0A953M0C6"/>
<accession>A0A953M0C6</accession>
<dbReference type="HAMAP" id="MF_00156">
    <property type="entry name" value="PanB"/>
    <property type="match status" value="1"/>
</dbReference>
<comment type="subcellular location">
    <subcellularLocation>
        <location evidence="7">Cytoplasm</location>
    </subcellularLocation>
</comment>
<dbReference type="NCBIfam" id="TIGR00222">
    <property type="entry name" value="panB"/>
    <property type="match status" value="1"/>
</dbReference>